<keyword evidence="6 11" id="KW-0812">Transmembrane</keyword>
<keyword evidence="5" id="KW-0997">Cell inner membrane</keyword>
<evidence type="ECO:0000256" key="10">
    <source>
        <dbReference type="ARBA" id="ARBA00030775"/>
    </source>
</evidence>
<dbReference type="EMBL" id="JAJTWT010000010">
    <property type="protein sequence ID" value="MCE4539789.1"/>
    <property type="molecule type" value="Genomic_DNA"/>
</dbReference>
<reference evidence="13 14" key="1">
    <citation type="submission" date="2021-12" db="EMBL/GenBank/DDBJ databases">
        <title>Genome seq of p7.</title>
        <authorList>
            <person name="Seo T."/>
        </authorList>
    </citation>
    <scope>NUCLEOTIDE SEQUENCE [LARGE SCALE GENOMIC DNA]</scope>
    <source>
        <strain evidence="13 14">P7</strain>
    </source>
</reference>
<dbReference type="SUPFAM" id="SSF54523">
    <property type="entry name" value="Pili subunits"/>
    <property type="match status" value="1"/>
</dbReference>
<dbReference type="InterPro" id="IPR045584">
    <property type="entry name" value="Pilin-like"/>
</dbReference>
<evidence type="ECO:0000256" key="5">
    <source>
        <dbReference type="ARBA" id="ARBA00022519"/>
    </source>
</evidence>
<dbReference type="Proteomes" id="UP001201463">
    <property type="component" value="Unassembled WGS sequence"/>
</dbReference>
<keyword evidence="14" id="KW-1185">Reference proteome</keyword>
<evidence type="ECO:0000256" key="8">
    <source>
        <dbReference type="ARBA" id="ARBA00023136"/>
    </source>
</evidence>
<evidence type="ECO:0000259" key="12">
    <source>
        <dbReference type="Pfam" id="PF12019"/>
    </source>
</evidence>
<proteinExistence type="inferred from homology"/>
<keyword evidence="3" id="KW-1003">Cell membrane</keyword>
<protein>
    <recommendedName>
        <fullName evidence="2">Type II secretion system protein H</fullName>
    </recommendedName>
    <alternativeName>
        <fullName evidence="10">General secretion pathway protein H</fullName>
    </alternativeName>
</protein>
<feature type="domain" description="General secretion pathway GspH" evidence="12">
    <location>
        <begin position="47"/>
        <end position="155"/>
    </location>
</feature>
<gene>
    <name evidence="13" type="ORF">LXT12_21295</name>
</gene>
<dbReference type="InterPro" id="IPR022346">
    <property type="entry name" value="T2SS_GspH"/>
</dbReference>
<accession>A0ABS8XME7</accession>
<evidence type="ECO:0000313" key="13">
    <source>
        <dbReference type="EMBL" id="MCE4539789.1"/>
    </source>
</evidence>
<evidence type="ECO:0000256" key="2">
    <source>
        <dbReference type="ARBA" id="ARBA00021549"/>
    </source>
</evidence>
<evidence type="ECO:0000256" key="1">
    <source>
        <dbReference type="ARBA" id="ARBA00004377"/>
    </source>
</evidence>
<sequence length="180" mass="18686">MNRIARGGSRGVSLVELCVGAGVLALLAGAAIPALTQFRREQALRAAADALASDLRLARSEAARTGDSVYFRVSGKGSQSCYLLHTGTGNGCDCSASGQASCTTPGSAIIKAEWLPRASLLLRSNAETFEFQFRQGLVTQTGSIDLSLVNGPGIRQVVAIIGRVRSCYIGAKLSGLPKCA</sequence>
<feature type="transmembrane region" description="Helical" evidence="11">
    <location>
        <begin position="12"/>
        <end position="35"/>
    </location>
</feature>
<evidence type="ECO:0000256" key="6">
    <source>
        <dbReference type="ARBA" id="ARBA00022692"/>
    </source>
</evidence>
<comment type="subcellular location">
    <subcellularLocation>
        <location evidence="1">Cell inner membrane</location>
        <topology evidence="1">Single-pass membrane protein</topology>
    </subcellularLocation>
</comment>
<name>A0ABS8XME7_9BURK</name>
<keyword evidence="7 11" id="KW-1133">Transmembrane helix</keyword>
<organism evidence="13 14">
    <name type="scientific">Pelomonas caseinilytica</name>
    <dbReference type="NCBI Taxonomy" id="2906763"/>
    <lineage>
        <taxon>Bacteria</taxon>
        <taxon>Pseudomonadati</taxon>
        <taxon>Pseudomonadota</taxon>
        <taxon>Betaproteobacteria</taxon>
        <taxon>Burkholderiales</taxon>
        <taxon>Sphaerotilaceae</taxon>
        <taxon>Roseateles</taxon>
    </lineage>
</organism>
<evidence type="ECO:0000256" key="4">
    <source>
        <dbReference type="ARBA" id="ARBA00022481"/>
    </source>
</evidence>
<dbReference type="Pfam" id="PF12019">
    <property type="entry name" value="GspH"/>
    <property type="match status" value="1"/>
</dbReference>
<evidence type="ECO:0000256" key="3">
    <source>
        <dbReference type="ARBA" id="ARBA00022475"/>
    </source>
</evidence>
<evidence type="ECO:0000313" key="14">
    <source>
        <dbReference type="Proteomes" id="UP001201463"/>
    </source>
</evidence>
<evidence type="ECO:0000256" key="11">
    <source>
        <dbReference type="SAM" id="Phobius"/>
    </source>
</evidence>
<keyword evidence="4" id="KW-0488">Methylation</keyword>
<dbReference type="Gene3D" id="3.55.40.10">
    <property type="entry name" value="minor pseudopilin epsh domain"/>
    <property type="match status" value="1"/>
</dbReference>
<keyword evidence="8 11" id="KW-0472">Membrane</keyword>
<comment type="similarity">
    <text evidence="9">Belongs to the GSP H family.</text>
</comment>
<dbReference type="RefSeq" id="WP_233394305.1">
    <property type="nucleotide sequence ID" value="NZ_JAJTWT010000010.1"/>
</dbReference>
<evidence type="ECO:0000256" key="9">
    <source>
        <dbReference type="ARBA" id="ARBA00025772"/>
    </source>
</evidence>
<comment type="caution">
    <text evidence="13">The sequence shown here is derived from an EMBL/GenBank/DDBJ whole genome shotgun (WGS) entry which is preliminary data.</text>
</comment>
<evidence type="ECO:0000256" key="7">
    <source>
        <dbReference type="ARBA" id="ARBA00022989"/>
    </source>
</evidence>